<organism evidence="1 2">
    <name type="scientific">Bacteroides thetaiotaomicron</name>
    <dbReference type="NCBI Taxonomy" id="818"/>
    <lineage>
        <taxon>Bacteria</taxon>
        <taxon>Pseudomonadati</taxon>
        <taxon>Bacteroidota</taxon>
        <taxon>Bacteroidia</taxon>
        <taxon>Bacteroidales</taxon>
        <taxon>Bacteroidaceae</taxon>
        <taxon>Bacteroides</taxon>
    </lineage>
</organism>
<accession>A0A943DPI3</accession>
<evidence type="ECO:0000313" key="1">
    <source>
        <dbReference type="EMBL" id="MBS5410750.1"/>
    </source>
</evidence>
<dbReference type="EMBL" id="JAGZEE010000010">
    <property type="protein sequence ID" value="MBS5410750.1"/>
    <property type="molecule type" value="Genomic_DNA"/>
</dbReference>
<name>A0A943DPI3_BACT4</name>
<protein>
    <submittedName>
        <fullName evidence="1">Uncharacterized protein</fullName>
    </submittedName>
</protein>
<dbReference type="AlphaFoldDB" id="A0A943DPI3"/>
<evidence type="ECO:0000313" key="2">
    <source>
        <dbReference type="Proteomes" id="UP000782901"/>
    </source>
</evidence>
<sequence>MGIKFSGKLEEIHKVLIKEAERVETLTIRALAYLGEQCVRRIRDRPGEKSWFDQSGNLRSSIGYIISHNGNVVSSQGFDSSMGKAAHTKQVKYITKEGKKVSFTASVKAGGQEGAKAGKDLAEELIKRYSNDYVLIIVAGMNYAEYVEAMDNKDVLASTELWATDKIPQMLEKLKRQIAK</sequence>
<dbReference type="Proteomes" id="UP000782901">
    <property type="component" value="Unassembled WGS sequence"/>
</dbReference>
<comment type="caution">
    <text evidence="1">The sequence shown here is derived from an EMBL/GenBank/DDBJ whole genome shotgun (WGS) entry which is preliminary data.</text>
</comment>
<gene>
    <name evidence="1" type="ORF">KHY35_08550</name>
</gene>
<reference evidence="1" key="1">
    <citation type="submission" date="2021-02" db="EMBL/GenBank/DDBJ databases">
        <title>Infant gut strain persistence is associated with maternal origin, phylogeny, and functional potential including surface adhesion and iron acquisition.</title>
        <authorList>
            <person name="Lou Y.C."/>
        </authorList>
    </citation>
    <scope>NUCLEOTIDE SEQUENCE</scope>
    <source>
        <strain evidence="1">L3_082_243G1_dasL3_082_243G1_maxbin2.maxbin.015s ta_sub</strain>
    </source>
</reference>
<proteinExistence type="predicted"/>